<sequence length="371" mass="42964">MNEVYNGANQHSSLTKVKPMMVVSPEEGYCGATKTMYYIQSLPHLKQDTANPDAATLEQLCQQKLKNKKNPMSSFGSSVAAVDTRIVLPMLAEQVLDRERTYFTKNDTELTFFNWYESQNSKFGVICEYGRRPDFDWRHEVFCSSGHMIGSKCYLVLEYGPLEGTVMDNRAYGFEKHCLAHLEKFYNPLLVELGMDEPVTEYVGHALATVNDRIKKELIDFEVLEQLLKAYIYPNVKPFHRAWGAKHLYRVNSKSFPLGYKYEGIEGQVLPYAYYSANKSTLNRICPKLRVMNEVVDRGNQYFSTTKGDPIMVVSLDEGYCGANKTMYYIHANTRHIEDSFYTTNEKEYNQVWYTNTWYKGEPYGKAFYVW</sequence>
<evidence type="ECO:0000313" key="1">
    <source>
        <dbReference type="EMBL" id="KAK0402068.1"/>
    </source>
</evidence>
<gene>
    <name evidence="1" type="ORF">QR680_016127</name>
</gene>
<dbReference type="Proteomes" id="UP001175271">
    <property type="component" value="Unassembled WGS sequence"/>
</dbReference>
<dbReference type="EMBL" id="JAUCMV010000004">
    <property type="protein sequence ID" value="KAK0402068.1"/>
    <property type="molecule type" value="Genomic_DNA"/>
</dbReference>
<dbReference type="AlphaFoldDB" id="A0AA39HA57"/>
<accession>A0AA39HA57</accession>
<evidence type="ECO:0000313" key="2">
    <source>
        <dbReference type="Proteomes" id="UP001175271"/>
    </source>
</evidence>
<name>A0AA39HA57_9BILA</name>
<reference evidence="1" key="1">
    <citation type="submission" date="2023-06" db="EMBL/GenBank/DDBJ databases">
        <title>Genomic analysis of the entomopathogenic nematode Steinernema hermaphroditum.</title>
        <authorList>
            <person name="Schwarz E.M."/>
            <person name="Heppert J.K."/>
            <person name="Baniya A."/>
            <person name="Schwartz H.T."/>
            <person name="Tan C.-H."/>
            <person name="Antoshechkin I."/>
            <person name="Sternberg P.W."/>
            <person name="Goodrich-Blair H."/>
            <person name="Dillman A.R."/>
        </authorList>
    </citation>
    <scope>NUCLEOTIDE SEQUENCE</scope>
    <source>
        <strain evidence="1">PS9179</strain>
        <tissue evidence="1">Whole animal</tissue>
    </source>
</reference>
<organism evidence="1 2">
    <name type="scientific">Steinernema hermaphroditum</name>
    <dbReference type="NCBI Taxonomy" id="289476"/>
    <lineage>
        <taxon>Eukaryota</taxon>
        <taxon>Metazoa</taxon>
        <taxon>Ecdysozoa</taxon>
        <taxon>Nematoda</taxon>
        <taxon>Chromadorea</taxon>
        <taxon>Rhabditida</taxon>
        <taxon>Tylenchina</taxon>
        <taxon>Panagrolaimomorpha</taxon>
        <taxon>Strongyloidoidea</taxon>
        <taxon>Steinernematidae</taxon>
        <taxon>Steinernema</taxon>
    </lineage>
</organism>
<proteinExistence type="predicted"/>
<keyword evidence="2" id="KW-1185">Reference proteome</keyword>
<comment type="caution">
    <text evidence="1">The sequence shown here is derived from an EMBL/GenBank/DDBJ whole genome shotgun (WGS) entry which is preliminary data.</text>
</comment>
<protein>
    <submittedName>
        <fullName evidence="1">Uncharacterized protein</fullName>
    </submittedName>
</protein>